<dbReference type="InterPro" id="IPR019587">
    <property type="entry name" value="Polyketide_cyclase/dehydratase"/>
</dbReference>
<protein>
    <submittedName>
        <fullName evidence="2">SRPBCC family protein</fullName>
    </submittedName>
</protein>
<sequence>MPKNPQHQNPQPGRDLQQAHPVLPGQRREPQAPQPPRQHPQRYAEARAHRVLDRAADAVWREVRDFPALAAWHPGIASSTAHPDDPRLRDLVTTDGLRLTEALHAVDDTLMTLEYGFVAHPFPLTDYRARLEVRAEGDTRSSVIWTATFRPADGDGDGAALAAQFEEGVFAVGLEALGARGRS</sequence>
<feature type="region of interest" description="Disordered" evidence="1">
    <location>
        <begin position="1"/>
        <end position="45"/>
    </location>
</feature>
<gene>
    <name evidence="2" type="ORF">G6W59_16550</name>
</gene>
<evidence type="ECO:0000313" key="2">
    <source>
        <dbReference type="EMBL" id="NUV29905.1"/>
    </source>
</evidence>
<dbReference type="SUPFAM" id="SSF55961">
    <property type="entry name" value="Bet v1-like"/>
    <property type="match status" value="1"/>
</dbReference>
<comment type="caution">
    <text evidence="2">The sequence shown here is derived from an EMBL/GenBank/DDBJ whole genome shotgun (WGS) entry which is preliminary data.</text>
</comment>
<dbReference type="EMBL" id="JAANNT010000013">
    <property type="protein sequence ID" value="NUV29905.1"/>
    <property type="molecule type" value="Genomic_DNA"/>
</dbReference>
<dbReference type="AlphaFoldDB" id="A0A7Y6CAB5"/>
<proteinExistence type="predicted"/>
<keyword evidence="3" id="KW-1185">Reference proteome</keyword>
<dbReference type="RefSeq" id="WP_047466053.1">
    <property type="nucleotide sequence ID" value="NZ_JAANNT010000013.1"/>
</dbReference>
<reference evidence="2 3" key="1">
    <citation type="submission" date="2020-03" db="EMBL/GenBank/DDBJ databases">
        <title>Complete genome sequence of sixteen Streptomyces strains facilitates identification of candidate genes involved in plant growth-promotion in grain legumes and cereals.</title>
        <authorList>
            <person name="Gopalakrishnan S."/>
            <person name="Thakur V."/>
            <person name="Saxena R."/>
            <person name="Vadlamudi S."/>
            <person name="Purohit S."/>
            <person name="Kumar V."/>
            <person name="Rathore A."/>
            <person name="Chitikineni A."/>
            <person name="Varshney R.K."/>
        </authorList>
    </citation>
    <scope>NUCLEOTIDE SEQUENCE [LARGE SCALE GENOMIC DNA]</scope>
    <source>
        <strain evidence="2 3">KAI-180</strain>
    </source>
</reference>
<dbReference type="InterPro" id="IPR023393">
    <property type="entry name" value="START-like_dom_sf"/>
</dbReference>
<dbReference type="PANTHER" id="PTHR39332:SF7">
    <property type="entry name" value="SRPBCC FAMILY PROTEIN"/>
    <property type="match status" value="1"/>
</dbReference>
<dbReference type="Pfam" id="PF10604">
    <property type="entry name" value="Polyketide_cyc2"/>
    <property type="match status" value="1"/>
</dbReference>
<evidence type="ECO:0000313" key="3">
    <source>
        <dbReference type="Proteomes" id="UP000540128"/>
    </source>
</evidence>
<accession>A0A7Y6CAB5</accession>
<dbReference type="Gene3D" id="3.30.530.20">
    <property type="match status" value="1"/>
</dbReference>
<evidence type="ECO:0000256" key="1">
    <source>
        <dbReference type="SAM" id="MobiDB-lite"/>
    </source>
</evidence>
<dbReference type="PANTHER" id="PTHR39332">
    <property type="entry name" value="BLL4707 PROTEIN"/>
    <property type="match status" value="1"/>
</dbReference>
<dbReference type="CDD" id="cd07821">
    <property type="entry name" value="PYR_PYL_RCAR_like"/>
    <property type="match status" value="1"/>
</dbReference>
<name>A0A7Y6CAB5_9ACTN</name>
<feature type="compositionally biased region" description="Polar residues" evidence="1">
    <location>
        <begin position="1"/>
        <end position="11"/>
    </location>
</feature>
<dbReference type="Proteomes" id="UP000540128">
    <property type="component" value="Unassembled WGS sequence"/>
</dbReference>
<organism evidence="2 3">
    <name type="scientific">Streptomyces odorifer</name>
    <dbReference type="NCBI Taxonomy" id="53450"/>
    <lineage>
        <taxon>Bacteria</taxon>
        <taxon>Bacillati</taxon>
        <taxon>Actinomycetota</taxon>
        <taxon>Actinomycetes</taxon>
        <taxon>Kitasatosporales</taxon>
        <taxon>Streptomycetaceae</taxon>
        <taxon>Streptomyces</taxon>
        <taxon>Streptomyces albidoflavus group</taxon>
    </lineage>
</organism>